<gene>
    <name evidence="2" type="ORF">B7463_g5796</name>
</gene>
<dbReference type="EMBL" id="NCSJ02000097">
    <property type="protein sequence ID" value="RFU30554.1"/>
    <property type="molecule type" value="Genomic_DNA"/>
</dbReference>
<evidence type="ECO:0000313" key="3">
    <source>
        <dbReference type="Proteomes" id="UP000258309"/>
    </source>
</evidence>
<name>A0A3E2HAW0_SCYLI</name>
<protein>
    <submittedName>
        <fullName evidence="2">Uncharacterized protein</fullName>
    </submittedName>
</protein>
<evidence type="ECO:0000313" key="2">
    <source>
        <dbReference type="EMBL" id="RFU30554.1"/>
    </source>
</evidence>
<feature type="non-terminal residue" evidence="2">
    <location>
        <position position="1"/>
    </location>
</feature>
<organism evidence="2 3">
    <name type="scientific">Scytalidium lignicola</name>
    <name type="common">Hyphomycete</name>
    <dbReference type="NCBI Taxonomy" id="5539"/>
    <lineage>
        <taxon>Eukaryota</taxon>
        <taxon>Fungi</taxon>
        <taxon>Dikarya</taxon>
        <taxon>Ascomycota</taxon>
        <taxon>Pezizomycotina</taxon>
        <taxon>Leotiomycetes</taxon>
        <taxon>Leotiomycetes incertae sedis</taxon>
        <taxon>Scytalidium</taxon>
    </lineage>
</organism>
<dbReference type="OrthoDB" id="4848529at2759"/>
<accession>A0A3E2HAW0</accession>
<evidence type="ECO:0000256" key="1">
    <source>
        <dbReference type="SAM" id="MobiDB-lite"/>
    </source>
</evidence>
<feature type="compositionally biased region" description="Basic residues" evidence="1">
    <location>
        <begin position="89"/>
        <end position="98"/>
    </location>
</feature>
<proteinExistence type="predicted"/>
<sequence>MEDPEAAQGKLVKWTEAEKIIKQLGGDRASVKFTEISLPGRTPKALSLAWQKIKAEVAASGNGDNGAPAVTTPRKRASNKAAEGETPKKKTNTPKKKPKKEETPEEDMAISGQSGDDADDFL</sequence>
<comment type="caution">
    <text evidence="2">The sequence shown here is derived from an EMBL/GenBank/DDBJ whole genome shotgun (WGS) entry which is preliminary data.</text>
</comment>
<reference evidence="2 3" key="1">
    <citation type="submission" date="2018-05" db="EMBL/GenBank/DDBJ databases">
        <title>Draft genome sequence of Scytalidium lignicola DSM 105466, a ubiquitous saprotrophic fungus.</title>
        <authorList>
            <person name="Buettner E."/>
            <person name="Gebauer A.M."/>
            <person name="Hofrichter M."/>
            <person name="Liers C."/>
            <person name="Kellner H."/>
        </authorList>
    </citation>
    <scope>NUCLEOTIDE SEQUENCE [LARGE SCALE GENOMIC DNA]</scope>
    <source>
        <strain evidence="2 3">DSM 105466</strain>
    </source>
</reference>
<feature type="region of interest" description="Disordered" evidence="1">
    <location>
        <begin position="57"/>
        <end position="122"/>
    </location>
</feature>
<feature type="non-terminal residue" evidence="2">
    <location>
        <position position="122"/>
    </location>
</feature>
<dbReference type="Proteomes" id="UP000258309">
    <property type="component" value="Unassembled WGS sequence"/>
</dbReference>
<dbReference type="AlphaFoldDB" id="A0A3E2HAW0"/>
<keyword evidence="3" id="KW-1185">Reference proteome</keyword>
<dbReference type="OMA" id="IPGRTQK"/>